<evidence type="ECO:0000313" key="3">
    <source>
        <dbReference type="Proteomes" id="UP000242444"/>
    </source>
</evidence>
<organism evidence="2 3">
    <name type="scientific">Amycolatopsis antarctica</name>
    <dbReference type="NCBI Taxonomy" id="1854586"/>
    <lineage>
        <taxon>Bacteria</taxon>
        <taxon>Bacillati</taxon>
        <taxon>Actinomycetota</taxon>
        <taxon>Actinomycetes</taxon>
        <taxon>Pseudonocardiales</taxon>
        <taxon>Pseudonocardiaceae</taxon>
        <taxon>Amycolatopsis</taxon>
    </lineage>
</organism>
<dbReference type="SUPFAM" id="SSF53474">
    <property type="entry name" value="alpha/beta-Hydrolases"/>
    <property type="match status" value="1"/>
</dbReference>
<keyword evidence="1" id="KW-0732">Signal</keyword>
<accession>A0A263DBB7</accession>
<sequence length="311" mass="32480">MRRFPVVLASLVTGLVTFTAPATAAPEQPELPVVYNALAAISHATLNPGAAPPGANDWSCEPSEEHPNPVVLVHGTLANMTVNWHTLAPLLKNNGYCVFALNFGQEQGALRVGFPGAYPPGGTGPVEGSAAELDAFVDRVLEETDAEEVDIVGHSQGGMMPRHYLKNLGGADEVGKLIGLSPSNHGTTVLGLATLPGAADLLGLTLGDALRQQIRGSEFLTGLNEGGDTVPGVEYTVIQGRYDEVVTPYTSSYLDGPDVDNIVLQDDCGLDLSDHLAVAFSSRALRYVLNALDPEDAVTPPCRPVLPGVGG</sequence>
<dbReference type="GO" id="GO:0016298">
    <property type="term" value="F:lipase activity"/>
    <property type="evidence" value="ECO:0007669"/>
    <property type="project" value="TreeGrafter"/>
</dbReference>
<comment type="caution">
    <text evidence="2">The sequence shown here is derived from an EMBL/GenBank/DDBJ whole genome shotgun (WGS) entry which is preliminary data.</text>
</comment>
<dbReference type="OrthoDB" id="8871309at2"/>
<evidence type="ECO:0000256" key="1">
    <source>
        <dbReference type="SAM" id="SignalP"/>
    </source>
</evidence>
<dbReference type="AlphaFoldDB" id="A0A263DBB7"/>
<reference evidence="2 3" key="1">
    <citation type="submission" date="2017-07" db="EMBL/GenBank/DDBJ databases">
        <title>Amycolatopsis antarcticus sp. nov., isolated from the surface of an Antarcticus brown macroalga.</title>
        <authorList>
            <person name="Wang J."/>
            <person name="Leiva S."/>
            <person name="Huang J."/>
            <person name="Huang Y."/>
        </authorList>
    </citation>
    <scope>NUCLEOTIDE SEQUENCE [LARGE SCALE GENOMIC DNA]</scope>
    <source>
        <strain evidence="2 3">AU-G6</strain>
    </source>
</reference>
<dbReference type="Pfam" id="PF01674">
    <property type="entry name" value="Lipase_2"/>
    <property type="match status" value="1"/>
</dbReference>
<dbReference type="PANTHER" id="PTHR32015:SF1">
    <property type="entry name" value="LIPASE"/>
    <property type="match status" value="1"/>
</dbReference>
<feature type="signal peptide" evidence="1">
    <location>
        <begin position="1"/>
        <end position="24"/>
    </location>
</feature>
<dbReference type="InterPro" id="IPR029058">
    <property type="entry name" value="AB_hydrolase_fold"/>
</dbReference>
<name>A0A263DBB7_9PSEU</name>
<dbReference type="Proteomes" id="UP000242444">
    <property type="component" value="Unassembled WGS sequence"/>
</dbReference>
<dbReference type="GO" id="GO:0016042">
    <property type="term" value="P:lipid catabolic process"/>
    <property type="evidence" value="ECO:0007669"/>
    <property type="project" value="InterPro"/>
</dbReference>
<dbReference type="EMBL" id="NKYE01000001">
    <property type="protein sequence ID" value="OZM74807.1"/>
    <property type="molecule type" value="Genomic_DNA"/>
</dbReference>
<dbReference type="InterPro" id="IPR002918">
    <property type="entry name" value="Lipase_EstA/Esterase_EstB"/>
</dbReference>
<keyword evidence="3" id="KW-1185">Reference proteome</keyword>
<dbReference type="RefSeq" id="WP_094860592.1">
    <property type="nucleotide sequence ID" value="NZ_NKYE01000001.1"/>
</dbReference>
<evidence type="ECO:0000313" key="2">
    <source>
        <dbReference type="EMBL" id="OZM74807.1"/>
    </source>
</evidence>
<protein>
    <submittedName>
        <fullName evidence="2">Lipase</fullName>
    </submittedName>
</protein>
<feature type="chain" id="PRO_5012379257" evidence="1">
    <location>
        <begin position="25"/>
        <end position="311"/>
    </location>
</feature>
<proteinExistence type="predicted"/>
<dbReference type="Gene3D" id="3.40.50.1820">
    <property type="entry name" value="alpha/beta hydrolase"/>
    <property type="match status" value="1"/>
</dbReference>
<dbReference type="PANTHER" id="PTHR32015">
    <property type="entry name" value="FASTING INDUCED LIPASE"/>
    <property type="match status" value="1"/>
</dbReference>
<dbReference type="InParanoid" id="A0A263DBB7"/>
<gene>
    <name evidence="2" type="ORF">CFN78_00860</name>
</gene>